<proteinExistence type="predicted"/>
<sequence>MRINIKNFDSSSAAQVEVREMGVSVKVERVRTTDNTTETATGFFDMESAIALRDALTAAIDADRG</sequence>
<dbReference type="KEGG" id="vg:29124766"/>
<reference evidence="1 2" key="1">
    <citation type="submission" date="2016-02" db="EMBL/GenBank/DDBJ databases">
        <authorList>
            <person name="Lynch K.C."/>
            <person name="Doan M."/>
            <person name="Paisley J.T."/>
            <person name="Allen K.G."/>
            <person name="Gaffney B.L."/>
            <person name="Rinehart C.A."/>
            <person name="King R.A."/>
            <person name="Staples A."/>
            <person name="Bowman C.A."/>
            <person name="Russell D.A."/>
            <person name="Pope W.H."/>
            <person name="Jacobs-Sera D."/>
            <person name="Hendrix R.W."/>
            <person name="Hatfull G.F."/>
        </authorList>
    </citation>
    <scope>NUCLEOTIDE SEQUENCE [LARGE SCALE GENOMIC DNA]</scope>
</reference>
<keyword evidence="2" id="KW-1185">Reference proteome</keyword>
<protein>
    <submittedName>
        <fullName evidence="1">Uncharacterized protein</fullName>
    </submittedName>
</protein>
<name>A0A140G6D9_9CAUD</name>
<dbReference type="EMBL" id="KU647626">
    <property type="protein sequence ID" value="AMM44224.1"/>
    <property type="molecule type" value="Genomic_DNA"/>
</dbReference>
<organism evidence="1 2">
    <name type="scientific">Arthrobacter phage KellEzio</name>
    <dbReference type="NCBI Taxonomy" id="1796995"/>
    <lineage>
        <taxon>Viruses</taxon>
        <taxon>Duplodnaviria</taxon>
        <taxon>Heunggongvirae</taxon>
        <taxon>Uroviricota</taxon>
        <taxon>Caudoviricetes</taxon>
        <taxon>Kelleziovirus</taxon>
        <taxon>Kelleziovirus kellezzio</taxon>
    </lineage>
</organism>
<gene>
    <name evidence="1" type="primary">54</name>
    <name evidence="1" type="ORF">KELLEZIO_54</name>
</gene>
<dbReference type="Proteomes" id="UP000201386">
    <property type="component" value="Segment"/>
</dbReference>
<evidence type="ECO:0000313" key="2">
    <source>
        <dbReference type="Proteomes" id="UP000201386"/>
    </source>
</evidence>
<dbReference type="RefSeq" id="YP_009301311.1">
    <property type="nucleotide sequence ID" value="NC_031231.1"/>
</dbReference>
<dbReference type="GeneID" id="29124766"/>
<evidence type="ECO:0000313" key="1">
    <source>
        <dbReference type="EMBL" id="AMM44224.1"/>
    </source>
</evidence>
<accession>A0A140G6D9</accession>